<accession>A0AAD2GUG2</accession>
<evidence type="ECO:0000313" key="1">
    <source>
        <dbReference type="EMBL" id="CAK5262384.1"/>
    </source>
</evidence>
<dbReference type="Proteomes" id="UP001295794">
    <property type="component" value="Unassembled WGS sequence"/>
</dbReference>
<dbReference type="EMBL" id="CAVNYO010000014">
    <property type="protein sequence ID" value="CAK5262384.1"/>
    <property type="molecule type" value="Genomic_DNA"/>
</dbReference>
<protein>
    <submittedName>
        <fullName evidence="1">Uncharacterized protein</fullName>
    </submittedName>
</protein>
<evidence type="ECO:0000313" key="2">
    <source>
        <dbReference type="Proteomes" id="UP001295794"/>
    </source>
</evidence>
<gene>
    <name evidence="1" type="ORF">MYCIT1_LOCUS1047</name>
</gene>
<keyword evidence="2" id="KW-1185">Reference proteome</keyword>
<name>A0AAD2GUG2_9AGAR</name>
<reference evidence="1" key="1">
    <citation type="submission" date="2023-11" db="EMBL/GenBank/DDBJ databases">
        <authorList>
            <person name="De Vega J J."/>
            <person name="De Vega J J."/>
        </authorList>
    </citation>
    <scope>NUCLEOTIDE SEQUENCE</scope>
</reference>
<sequence>KCHQRRFLPQSTPVEENGISPYITCHKPKSGPDVHTHPLHASITAHCTGIHCFWSAMSLKYLSKAFHRFWGAEMRCK</sequence>
<proteinExistence type="predicted"/>
<organism evidence="1 2">
    <name type="scientific">Mycena citricolor</name>
    <dbReference type="NCBI Taxonomy" id="2018698"/>
    <lineage>
        <taxon>Eukaryota</taxon>
        <taxon>Fungi</taxon>
        <taxon>Dikarya</taxon>
        <taxon>Basidiomycota</taxon>
        <taxon>Agaricomycotina</taxon>
        <taxon>Agaricomycetes</taxon>
        <taxon>Agaricomycetidae</taxon>
        <taxon>Agaricales</taxon>
        <taxon>Marasmiineae</taxon>
        <taxon>Mycenaceae</taxon>
        <taxon>Mycena</taxon>
    </lineage>
</organism>
<feature type="non-terminal residue" evidence="1">
    <location>
        <position position="77"/>
    </location>
</feature>
<dbReference type="AlphaFoldDB" id="A0AAD2GUG2"/>
<comment type="caution">
    <text evidence="1">The sequence shown here is derived from an EMBL/GenBank/DDBJ whole genome shotgun (WGS) entry which is preliminary data.</text>
</comment>